<keyword evidence="2" id="KW-0238">DNA-binding</keyword>
<sequence>MKILVVEDETLVRLGLCELLKLNPAYDIVGQAEDGIHAVDVLMSVPSDVVLMDVRLPGKSGVDVLKEVRDKGLTTPIILVTTFDDDETFFRAIQAGANGFLRKDSSLAELTSCIDKVMNGERVFRPSVTRTARSGLEALQPKFESLDLPEPLTKKEAEVLSLMTAGLSNKEIAESLGVTEATIKTHASTIFAKLGVRDRVRAVLKGLEIGYI</sequence>
<protein>
    <submittedName>
        <fullName evidence="6">LuxR family two component transcriptional regulator</fullName>
    </submittedName>
</protein>
<dbReference type="CDD" id="cd06170">
    <property type="entry name" value="LuxR_C_like"/>
    <property type="match status" value="1"/>
</dbReference>
<dbReference type="GO" id="GO:0000160">
    <property type="term" value="P:phosphorelay signal transduction system"/>
    <property type="evidence" value="ECO:0007669"/>
    <property type="project" value="InterPro"/>
</dbReference>
<keyword evidence="7" id="KW-1185">Reference proteome</keyword>
<dbReference type="PROSITE" id="PS50043">
    <property type="entry name" value="HTH_LUXR_2"/>
    <property type="match status" value="1"/>
</dbReference>
<dbReference type="SUPFAM" id="SSF46894">
    <property type="entry name" value="C-terminal effector domain of the bipartite response regulators"/>
    <property type="match status" value="1"/>
</dbReference>
<evidence type="ECO:0000313" key="7">
    <source>
        <dbReference type="Proteomes" id="UP000295210"/>
    </source>
</evidence>
<dbReference type="InterPro" id="IPR039420">
    <property type="entry name" value="WalR-like"/>
</dbReference>
<dbReference type="EMBL" id="SMGK01000004">
    <property type="protein sequence ID" value="TCK71862.1"/>
    <property type="molecule type" value="Genomic_DNA"/>
</dbReference>
<proteinExistence type="predicted"/>
<dbReference type="GO" id="GO:0006355">
    <property type="term" value="P:regulation of DNA-templated transcription"/>
    <property type="evidence" value="ECO:0007669"/>
    <property type="project" value="InterPro"/>
</dbReference>
<evidence type="ECO:0000313" key="6">
    <source>
        <dbReference type="EMBL" id="TCK71862.1"/>
    </source>
</evidence>
<dbReference type="GO" id="GO:0003677">
    <property type="term" value="F:DNA binding"/>
    <property type="evidence" value="ECO:0007669"/>
    <property type="project" value="UniProtKB-KW"/>
</dbReference>
<dbReference type="SUPFAM" id="SSF52172">
    <property type="entry name" value="CheY-like"/>
    <property type="match status" value="1"/>
</dbReference>
<dbReference type="InterPro" id="IPR001789">
    <property type="entry name" value="Sig_transdc_resp-reg_receiver"/>
</dbReference>
<reference evidence="6 7" key="1">
    <citation type="submission" date="2019-03" db="EMBL/GenBank/DDBJ databases">
        <title>Genomic Encyclopedia of Type Strains, Phase IV (KMG-IV): sequencing the most valuable type-strain genomes for metagenomic binning, comparative biology and taxonomic classification.</title>
        <authorList>
            <person name="Goeker M."/>
        </authorList>
    </citation>
    <scope>NUCLEOTIDE SEQUENCE [LARGE SCALE GENOMIC DNA]</scope>
    <source>
        <strain evidence="6 7">DSM 103428</strain>
    </source>
</reference>
<dbReference type="Pfam" id="PF00196">
    <property type="entry name" value="GerE"/>
    <property type="match status" value="1"/>
</dbReference>
<dbReference type="Pfam" id="PF00072">
    <property type="entry name" value="Response_reg"/>
    <property type="match status" value="1"/>
</dbReference>
<evidence type="ECO:0000256" key="2">
    <source>
        <dbReference type="ARBA" id="ARBA00023125"/>
    </source>
</evidence>
<dbReference type="CDD" id="cd17535">
    <property type="entry name" value="REC_NarL-like"/>
    <property type="match status" value="1"/>
</dbReference>
<feature type="domain" description="Response regulatory" evidence="5">
    <location>
        <begin position="2"/>
        <end position="118"/>
    </location>
</feature>
<dbReference type="InterPro" id="IPR000792">
    <property type="entry name" value="Tscrpt_reg_LuxR_C"/>
</dbReference>
<keyword evidence="1 3" id="KW-0597">Phosphoprotein</keyword>
<organism evidence="6 7">
    <name type="scientific">Acidipila rosea</name>
    <dbReference type="NCBI Taxonomy" id="768535"/>
    <lineage>
        <taxon>Bacteria</taxon>
        <taxon>Pseudomonadati</taxon>
        <taxon>Acidobacteriota</taxon>
        <taxon>Terriglobia</taxon>
        <taxon>Terriglobales</taxon>
        <taxon>Acidobacteriaceae</taxon>
        <taxon>Acidipila</taxon>
    </lineage>
</organism>
<evidence type="ECO:0000256" key="1">
    <source>
        <dbReference type="ARBA" id="ARBA00022553"/>
    </source>
</evidence>
<dbReference type="PRINTS" id="PR00038">
    <property type="entry name" value="HTHLUXR"/>
</dbReference>
<accession>A0A4R1L1M6</accession>
<dbReference type="InterPro" id="IPR011006">
    <property type="entry name" value="CheY-like_superfamily"/>
</dbReference>
<dbReference type="RefSeq" id="WP_131997029.1">
    <property type="nucleotide sequence ID" value="NZ_SMGK01000004.1"/>
</dbReference>
<feature type="domain" description="HTH luxR-type" evidence="4">
    <location>
        <begin position="145"/>
        <end position="210"/>
    </location>
</feature>
<dbReference type="AlphaFoldDB" id="A0A4R1L1M6"/>
<evidence type="ECO:0000259" key="5">
    <source>
        <dbReference type="PROSITE" id="PS50110"/>
    </source>
</evidence>
<dbReference type="PROSITE" id="PS50110">
    <property type="entry name" value="RESPONSE_REGULATORY"/>
    <property type="match status" value="1"/>
</dbReference>
<evidence type="ECO:0000256" key="3">
    <source>
        <dbReference type="PROSITE-ProRule" id="PRU00169"/>
    </source>
</evidence>
<dbReference type="InterPro" id="IPR016032">
    <property type="entry name" value="Sig_transdc_resp-reg_C-effctor"/>
</dbReference>
<gene>
    <name evidence="6" type="ORF">C7378_2483</name>
</gene>
<dbReference type="Gene3D" id="3.40.50.2300">
    <property type="match status" value="1"/>
</dbReference>
<feature type="modified residue" description="4-aspartylphosphate" evidence="3">
    <location>
        <position position="53"/>
    </location>
</feature>
<dbReference type="SMART" id="SM00448">
    <property type="entry name" value="REC"/>
    <property type="match status" value="1"/>
</dbReference>
<comment type="caution">
    <text evidence="6">The sequence shown here is derived from an EMBL/GenBank/DDBJ whole genome shotgun (WGS) entry which is preliminary data.</text>
</comment>
<dbReference type="Proteomes" id="UP000295210">
    <property type="component" value="Unassembled WGS sequence"/>
</dbReference>
<dbReference type="OrthoDB" id="9759232at2"/>
<dbReference type="SMART" id="SM00421">
    <property type="entry name" value="HTH_LUXR"/>
    <property type="match status" value="1"/>
</dbReference>
<evidence type="ECO:0000259" key="4">
    <source>
        <dbReference type="PROSITE" id="PS50043"/>
    </source>
</evidence>
<dbReference type="PANTHER" id="PTHR43214">
    <property type="entry name" value="TWO-COMPONENT RESPONSE REGULATOR"/>
    <property type="match status" value="1"/>
</dbReference>
<name>A0A4R1L1M6_9BACT</name>
<dbReference type="InterPro" id="IPR058245">
    <property type="entry name" value="NreC/VraR/RcsB-like_REC"/>
</dbReference>